<dbReference type="InterPro" id="IPR016901">
    <property type="entry name" value="APC10/Doc1"/>
</dbReference>
<gene>
    <name evidence="8" type="ORF">BJ322DRAFT_1103947</name>
</gene>
<dbReference type="PROSITE" id="PS51284">
    <property type="entry name" value="DOC"/>
    <property type="match status" value="1"/>
</dbReference>
<dbReference type="EMBL" id="WIUZ02000002">
    <property type="protein sequence ID" value="KAF9790283.1"/>
    <property type="molecule type" value="Genomic_DNA"/>
</dbReference>
<evidence type="ECO:0000256" key="6">
    <source>
        <dbReference type="SAM" id="MobiDB-lite"/>
    </source>
</evidence>
<keyword evidence="4" id="KW-0833">Ubl conjugation pathway</keyword>
<evidence type="ECO:0000256" key="2">
    <source>
        <dbReference type="ARBA" id="ARBA00022618"/>
    </source>
</evidence>
<evidence type="ECO:0000313" key="9">
    <source>
        <dbReference type="Proteomes" id="UP000736335"/>
    </source>
</evidence>
<dbReference type="OrthoDB" id="24948at2759"/>
<evidence type="ECO:0000256" key="3">
    <source>
        <dbReference type="ARBA" id="ARBA00022776"/>
    </source>
</evidence>
<comment type="similarity">
    <text evidence="1">Belongs to the APC10 family.</text>
</comment>
<dbReference type="PANTHER" id="PTHR12936">
    <property type="entry name" value="ANAPHASE-PROMOTING COMPLEX 10"/>
    <property type="match status" value="1"/>
</dbReference>
<keyword evidence="3" id="KW-0498">Mitosis</keyword>
<dbReference type="GO" id="GO:0005680">
    <property type="term" value="C:anaphase-promoting complex"/>
    <property type="evidence" value="ECO:0007669"/>
    <property type="project" value="InterPro"/>
</dbReference>
<sequence>MATPSSTQGDTRAGTAEETTQANPGASIIPNSINDGPLVHMERKAPSLPWPDIGPLGKWSVSSYKFGFGTECLSDDDPETFWHSDGPQPHFITIEFPSKVAIQKLSIFLCFPLDDSYTPSTMCIRAGTGPADLQDVRVVTLEKPDGWITFDISSEARDDGEGFKAVHAYVLQVIVVTNHMNGKDTHIRGLRILGPEEKEPDLYGTNDPFPWTTAPFKMYRQIR</sequence>
<feature type="domain" description="DOC" evidence="7">
    <location>
        <begin position="29"/>
        <end position="219"/>
    </location>
</feature>
<accession>A0A9P6HLP2</accession>
<dbReference type="Pfam" id="PF03256">
    <property type="entry name" value="ANAPC10"/>
    <property type="match status" value="1"/>
</dbReference>
<organism evidence="8 9">
    <name type="scientific">Thelephora terrestris</name>
    <dbReference type="NCBI Taxonomy" id="56493"/>
    <lineage>
        <taxon>Eukaryota</taxon>
        <taxon>Fungi</taxon>
        <taxon>Dikarya</taxon>
        <taxon>Basidiomycota</taxon>
        <taxon>Agaricomycotina</taxon>
        <taxon>Agaricomycetes</taxon>
        <taxon>Thelephorales</taxon>
        <taxon>Thelephoraceae</taxon>
        <taxon>Thelephora</taxon>
    </lineage>
</organism>
<dbReference type="SUPFAM" id="SSF49785">
    <property type="entry name" value="Galactose-binding domain-like"/>
    <property type="match status" value="1"/>
</dbReference>
<dbReference type="Gene3D" id="2.60.120.260">
    <property type="entry name" value="Galactose-binding domain-like"/>
    <property type="match status" value="1"/>
</dbReference>
<dbReference type="AlphaFoldDB" id="A0A9P6HLP2"/>
<evidence type="ECO:0000256" key="1">
    <source>
        <dbReference type="ARBA" id="ARBA00006762"/>
    </source>
</evidence>
<dbReference type="CDD" id="cd08366">
    <property type="entry name" value="APC10"/>
    <property type="match status" value="1"/>
</dbReference>
<reference evidence="8" key="2">
    <citation type="submission" date="2020-11" db="EMBL/GenBank/DDBJ databases">
        <authorList>
            <consortium name="DOE Joint Genome Institute"/>
            <person name="Kuo A."/>
            <person name="Miyauchi S."/>
            <person name="Kiss E."/>
            <person name="Drula E."/>
            <person name="Kohler A."/>
            <person name="Sanchez-Garcia M."/>
            <person name="Andreopoulos B."/>
            <person name="Barry K.W."/>
            <person name="Bonito G."/>
            <person name="Buee M."/>
            <person name="Carver A."/>
            <person name="Chen C."/>
            <person name="Cichocki N."/>
            <person name="Clum A."/>
            <person name="Culley D."/>
            <person name="Crous P.W."/>
            <person name="Fauchery L."/>
            <person name="Girlanda M."/>
            <person name="Hayes R."/>
            <person name="Keri Z."/>
            <person name="Labutti K."/>
            <person name="Lipzen A."/>
            <person name="Lombard V."/>
            <person name="Magnuson J."/>
            <person name="Maillard F."/>
            <person name="Morin E."/>
            <person name="Murat C."/>
            <person name="Nolan M."/>
            <person name="Ohm R."/>
            <person name="Pangilinan J."/>
            <person name="Pereira M."/>
            <person name="Perotto S."/>
            <person name="Peter M."/>
            <person name="Riley R."/>
            <person name="Sitrit Y."/>
            <person name="Stielow B."/>
            <person name="Szollosi G."/>
            <person name="Zifcakova L."/>
            <person name="Stursova M."/>
            <person name="Spatafora J.W."/>
            <person name="Tedersoo L."/>
            <person name="Vaario L.-M."/>
            <person name="Yamada A."/>
            <person name="Yan M."/>
            <person name="Wang P."/>
            <person name="Xu J."/>
            <person name="Bruns T."/>
            <person name="Baldrian P."/>
            <person name="Vilgalys R."/>
            <person name="Henrissat B."/>
            <person name="Grigoriev I.V."/>
            <person name="Hibbett D."/>
            <person name="Nagy L.G."/>
            <person name="Martin F.M."/>
        </authorList>
    </citation>
    <scope>NUCLEOTIDE SEQUENCE</scope>
    <source>
        <strain evidence="8">UH-Tt-Lm1</strain>
    </source>
</reference>
<name>A0A9P6HLP2_9AGAM</name>
<comment type="caution">
    <text evidence="8">The sequence shown here is derived from an EMBL/GenBank/DDBJ whole genome shotgun (WGS) entry which is preliminary data.</text>
</comment>
<feature type="region of interest" description="Disordered" evidence="6">
    <location>
        <begin position="1"/>
        <end position="35"/>
    </location>
</feature>
<evidence type="ECO:0000256" key="5">
    <source>
        <dbReference type="ARBA" id="ARBA00023306"/>
    </source>
</evidence>
<keyword evidence="5" id="KW-0131">Cell cycle</keyword>
<keyword evidence="2" id="KW-0132">Cell division</keyword>
<evidence type="ECO:0000256" key="4">
    <source>
        <dbReference type="ARBA" id="ARBA00022786"/>
    </source>
</evidence>
<dbReference type="PANTHER" id="PTHR12936:SF0">
    <property type="entry name" value="ANAPHASE-PROMOTING COMPLEX SUBUNIT 10"/>
    <property type="match status" value="1"/>
</dbReference>
<evidence type="ECO:0000259" key="7">
    <source>
        <dbReference type="PROSITE" id="PS51284"/>
    </source>
</evidence>
<reference evidence="8" key="1">
    <citation type="journal article" date="2020" name="Nat. Commun.">
        <title>Large-scale genome sequencing of mycorrhizal fungi provides insights into the early evolution of symbiotic traits.</title>
        <authorList>
            <person name="Miyauchi S."/>
            <person name="Kiss E."/>
            <person name="Kuo A."/>
            <person name="Drula E."/>
            <person name="Kohler A."/>
            <person name="Sanchez-Garcia M."/>
            <person name="Morin E."/>
            <person name="Andreopoulos B."/>
            <person name="Barry K.W."/>
            <person name="Bonito G."/>
            <person name="Buee M."/>
            <person name="Carver A."/>
            <person name="Chen C."/>
            <person name="Cichocki N."/>
            <person name="Clum A."/>
            <person name="Culley D."/>
            <person name="Crous P.W."/>
            <person name="Fauchery L."/>
            <person name="Girlanda M."/>
            <person name="Hayes R.D."/>
            <person name="Keri Z."/>
            <person name="LaButti K."/>
            <person name="Lipzen A."/>
            <person name="Lombard V."/>
            <person name="Magnuson J."/>
            <person name="Maillard F."/>
            <person name="Murat C."/>
            <person name="Nolan M."/>
            <person name="Ohm R.A."/>
            <person name="Pangilinan J."/>
            <person name="Pereira M.F."/>
            <person name="Perotto S."/>
            <person name="Peter M."/>
            <person name="Pfister S."/>
            <person name="Riley R."/>
            <person name="Sitrit Y."/>
            <person name="Stielow J.B."/>
            <person name="Szollosi G."/>
            <person name="Zifcakova L."/>
            <person name="Stursova M."/>
            <person name="Spatafora J.W."/>
            <person name="Tedersoo L."/>
            <person name="Vaario L.M."/>
            <person name="Yamada A."/>
            <person name="Yan M."/>
            <person name="Wang P."/>
            <person name="Xu J."/>
            <person name="Bruns T."/>
            <person name="Baldrian P."/>
            <person name="Vilgalys R."/>
            <person name="Dunand C."/>
            <person name="Henrissat B."/>
            <person name="Grigoriev I.V."/>
            <person name="Hibbett D."/>
            <person name="Nagy L.G."/>
            <person name="Martin F.M."/>
        </authorList>
    </citation>
    <scope>NUCLEOTIDE SEQUENCE</scope>
    <source>
        <strain evidence="8">UH-Tt-Lm1</strain>
    </source>
</reference>
<protein>
    <submittedName>
        <fullName evidence="8">Anaphase-promoting complex subunit 10</fullName>
    </submittedName>
</protein>
<evidence type="ECO:0000313" key="8">
    <source>
        <dbReference type="EMBL" id="KAF9790283.1"/>
    </source>
</evidence>
<proteinExistence type="inferred from homology"/>
<dbReference type="Proteomes" id="UP000736335">
    <property type="component" value="Unassembled WGS sequence"/>
</dbReference>
<dbReference type="InterPro" id="IPR004939">
    <property type="entry name" value="APC_su10/DOC_dom"/>
</dbReference>
<feature type="compositionally biased region" description="Polar residues" evidence="6">
    <location>
        <begin position="17"/>
        <end position="34"/>
    </location>
</feature>
<dbReference type="GO" id="GO:0031145">
    <property type="term" value="P:anaphase-promoting complex-dependent catabolic process"/>
    <property type="evidence" value="ECO:0007669"/>
    <property type="project" value="InterPro"/>
</dbReference>
<dbReference type="GO" id="GO:0051301">
    <property type="term" value="P:cell division"/>
    <property type="evidence" value="ECO:0007669"/>
    <property type="project" value="UniProtKB-KW"/>
</dbReference>
<keyword evidence="9" id="KW-1185">Reference proteome</keyword>
<dbReference type="InterPro" id="IPR008979">
    <property type="entry name" value="Galactose-bd-like_sf"/>
</dbReference>
<dbReference type="GO" id="GO:0070979">
    <property type="term" value="P:protein K11-linked ubiquitination"/>
    <property type="evidence" value="ECO:0007669"/>
    <property type="project" value="TreeGrafter"/>
</dbReference>
<dbReference type="SMART" id="SM01337">
    <property type="entry name" value="APC10"/>
    <property type="match status" value="1"/>
</dbReference>
<feature type="compositionally biased region" description="Polar residues" evidence="6">
    <location>
        <begin position="1"/>
        <end position="10"/>
    </location>
</feature>